<reference evidence="1 2" key="1">
    <citation type="submission" date="2020-08" db="EMBL/GenBank/DDBJ databases">
        <title>Genomic Encyclopedia of Type Strains, Phase IV (KMG-IV): sequencing the most valuable type-strain genomes for metagenomic binning, comparative biology and taxonomic classification.</title>
        <authorList>
            <person name="Goeker M."/>
        </authorList>
    </citation>
    <scope>NUCLEOTIDE SEQUENCE [LARGE SCALE GENOMIC DNA]</scope>
    <source>
        <strain evidence="1 2">DSM 22336</strain>
    </source>
</reference>
<dbReference type="AlphaFoldDB" id="A0A841M3U1"/>
<dbReference type="InterPro" id="IPR021451">
    <property type="entry name" value="DUF3102"/>
</dbReference>
<comment type="caution">
    <text evidence="1">The sequence shown here is derived from an EMBL/GenBank/DDBJ whole genome shotgun (WGS) entry which is preliminary data.</text>
</comment>
<organism evidence="1 2">
    <name type="scientific">Paenochrobactrum gallinarii</name>
    <dbReference type="NCBI Taxonomy" id="643673"/>
    <lineage>
        <taxon>Bacteria</taxon>
        <taxon>Pseudomonadati</taxon>
        <taxon>Pseudomonadota</taxon>
        <taxon>Alphaproteobacteria</taxon>
        <taxon>Hyphomicrobiales</taxon>
        <taxon>Brucellaceae</taxon>
        <taxon>Paenochrobactrum</taxon>
    </lineage>
</organism>
<sequence>MVIMKKKNTKSKTQDRGFEYEASGLGKEQIENLKKCHEHIVGLGRRSTEQAFDLGAHLAKAHELIPDRTFGKWVKACCGFTDRTARNYVAVHRRLGSHRSKLVELGAASTALFELTKADDSQVTEILLHASETGRLQI</sequence>
<protein>
    <recommendedName>
        <fullName evidence="3">DUF3102 domain-containing protein</fullName>
    </recommendedName>
</protein>
<proteinExistence type="predicted"/>
<keyword evidence="2" id="KW-1185">Reference proteome</keyword>
<dbReference type="EMBL" id="JACIIU010000030">
    <property type="protein sequence ID" value="MBB6262439.1"/>
    <property type="molecule type" value="Genomic_DNA"/>
</dbReference>
<dbReference type="Pfam" id="PF11300">
    <property type="entry name" value="DUF3102"/>
    <property type="match status" value="1"/>
</dbReference>
<evidence type="ECO:0000313" key="2">
    <source>
        <dbReference type="Proteomes" id="UP000555393"/>
    </source>
</evidence>
<dbReference type="Proteomes" id="UP000555393">
    <property type="component" value="Unassembled WGS sequence"/>
</dbReference>
<gene>
    <name evidence="1" type="ORF">FHS77_003013</name>
</gene>
<evidence type="ECO:0000313" key="1">
    <source>
        <dbReference type="EMBL" id="MBB6262439.1"/>
    </source>
</evidence>
<feature type="non-terminal residue" evidence="1">
    <location>
        <position position="138"/>
    </location>
</feature>
<name>A0A841M3U1_9HYPH</name>
<accession>A0A841M3U1</accession>
<evidence type="ECO:0008006" key="3">
    <source>
        <dbReference type="Google" id="ProtNLM"/>
    </source>
</evidence>